<dbReference type="EC" id="3.5.99.7" evidence="7"/>
<feature type="domain" description="Tryptophan synthase beta chain-like PALP" evidence="6">
    <location>
        <begin position="12"/>
        <end position="326"/>
    </location>
</feature>
<dbReference type="InterPro" id="IPR027278">
    <property type="entry name" value="ACCD_DCysDesulf"/>
</dbReference>
<comment type="cofactor">
    <cofactor evidence="1">
        <name>pyridoxal 5'-phosphate</name>
        <dbReference type="ChEBI" id="CHEBI:597326"/>
    </cofactor>
</comment>
<keyword evidence="3 5" id="KW-0663">Pyridoxal phosphate</keyword>
<evidence type="ECO:0000256" key="4">
    <source>
        <dbReference type="PIRSR" id="PIRSR006278-1"/>
    </source>
</evidence>
<accession>A7HRM4</accession>
<dbReference type="PANTHER" id="PTHR43780:SF2">
    <property type="entry name" value="1-AMINOCYCLOPROPANE-1-CARBOXYLATE DEAMINASE-RELATED"/>
    <property type="match status" value="1"/>
</dbReference>
<dbReference type="Gene3D" id="3.40.50.1100">
    <property type="match status" value="2"/>
</dbReference>
<dbReference type="STRING" id="402881.Plav_0934"/>
<comment type="similarity">
    <text evidence="2">Belongs to the ACC deaminase/D-cysteine desulfhydrase family.</text>
</comment>
<dbReference type="PANTHER" id="PTHR43780">
    <property type="entry name" value="1-AMINOCYCLOPROPANE-1-CARBOXYLATE DEAMINASE-RELATED"/>
    <property type="match status" value="1"/>
</dbReference>
<dbReference type="RefSeq" id="WP_012109811.1">
    <property type="nucleotide sequence ID" value="NC_009719.1"/>
</dbReference>
<name>A7HRM4_PARL1</name>
<sequence>MTKTPDDFPRFSLAHLPTPLLEMKRLRHALEKRANRELPRLFIKRDDCTGLASGGNKTRKLEFLIGEALAAGADTIITTGALQSNHARQTAAAAAAAGLSCVLVLFDSVPYRGHAYRSSGNLLLDRLLGAEVRIEEADADAGEVFRKLFREIEGRGGKPYFVPVGGSSAVGSLGYAAAYLEIADQLEVLSISNAALVHASSSGGTQAGLIAGAQIRPNGPAVIGINVYRADNHRMAEDIHALACKTAEILNVPLPELSAVTLEGGFLGERYGIPTEAMKEAVELTARTEGVLLDPVYTGKGMAGFLAKAVAGDYAKQDAAVFLHTGGMAGLFAYEGEF</sequence>
<evidence type="ECO:0000256" key="3">
    <source>
        <dbReference type="ARBA" id="ARBA00022898"/>
    </source>
</evidence>
<dbReference type="GO" id="GO:0008660">
    <property type="term" value="F:1-aminocyclopropane-1-carboxylate deaminase activity"/>
    <property type="evidence" value="ECO:0007669"/>
    <property type="project" value="UniProtKB-EC"/>
</dbReference>
<dbReference type="InterPro" id="IPR001926">
    <property type="entry name" value="TrpB-like_PALP"/>
</dbReference>
<proteinExistence type="inferred from homology"/>
<evidence type="ECO:0000313" key="7">
    <source>
        <dbReference type="EMBL" id="ABS62557.1"/>
    </source>
</evidence>
<dbReference type="HOGENOM" id="CLU_048897_1_0_5"/>
<evidence type="ECO:0000256" key="5">
    <source>
        <dbReference type="PIRSR" id="PIRSR006278-2"/>
    </source>
</evidence>
<dbReference type="Proteomes" id="UP000006377">
    <property type="component" value="Chromosome"/>
</dbReference>
<keyword evidence="7" id="KW-0378">Hydrolase</keyword>
<dbReference type="InterPro" id="IPR036052">
    <property type="entry name" value="TrpB-like_PALP_sf"/>
</dbReference>
<evidence type="ECO:0000256" key="2">
    <source>
        <dbReference type="ARBA" id="ARBA00008639"/>
    </source>
</evidence>
<evidence type="ECO:0000256" key="1">
    <source>
        <dbReference type="ARBA" id="ARBA00001933"/>
    </source>
</evidence>
<dbReference type="EMBL" id="CP000774">
    <property type="protein sequence ID" value="ABS62557.1"/>
    <property type="molecule type" value="Genomic_DNA"/>
</dbReference>
<organism evidence="7 8">
    <name type="scientific">Parvibaculum lavamentivorans (strain DS-1 / DSM 13023 / NCIMB 13966)</name>
    <dbReference type="NCBI Taxonomy" id="402881"/>
    <lineage>
        <taxon>Bacteria</taxon>
        <taxon>Pseudomonadati</taxon>
        <taxon>Pseudomonadota</taxon>
        <taxon>Alphaproteobacteria</taxon>
        <taxon>Hyphomicrobiales</taxon>
        <taxon>Parvibaculaceae</taxon>
        <taxon>Parvibaculum</taxon>
    </lineage>
</organism>
<evidence type="ECO:0000259" key="6">
    <source>
        <dbReference type="Pfam" id="PF00291"/>
    </source>
</evidence>
<feature type="active site" description="Nucleophile" evidence="4">
    <location>
        <position position="84"/>
    </location>
</feature>
<dbReference type="GO" id="GO:0019148">
    <property type="term" value="F:D-cysteine desulfhydrase activity"/>
    <property type="evidence" value="ECO:0007669"/>
    <property type="project" value="TreeGrafter"/>
</dbReference>
<dbReference type="KEGG" id="pla:Plav_0934"/>
<reference evidence="7 8" key="1">
    <citation type="journal article" date="2011" name="Stand. Genomic Sci.">
        <title>Complete genome sequence of Parvibaculum lavamentivorans type strain (DS-1(T)).</title>
        <authorList>
            <person name="Schleheck D."/>
            <person name="Weiss M."/>
            <person name="Pitluck S."/>
            <person name="Bruce D."/>
            <person name="Land M.L."/>
            <person name="Han S."/>
            <person name="Saunders E."/>
            <person name="Tapia R."/>
            <person name="Detter C."/>
            <person name="Brettin T."/>
            <person name="Han J."/>
            <person name="Woyke T."/>
            <person name="Goodwin L."/>
            <person name="Pennacchio L."/>
            <person name="Nolan M."/>
            <person name="Cook A.M."/>
            <person name="Kjelleberg S."/>
            <person name="Thomas T."/>
        </authorList>
    </citation>
    <scope>NUCLEOTIDE SEQUENCE [LARGE SCALE GENOMIC DNA]</scope>
    <source>
        <strain evidence="8">DS-1 / DSM 13023 / NCIMB 13966</strain>
    </source>
</reference>
<dbReference type="PIRSF" id="PIRSF006278">
    <property type="entry name" value="ACCD_DCysDesulf"/>
    <property type="match status" value="1"/>
</dbReference>
<feature type="modified residue" description="N6-(pyridoxal phosphate)lysine" evidence="5">
    <location>
        <position position="57"/>
    </location>
</feature>
<dbReference type="Pfam" id="PF00291">
    <property type="entry name" value="PALP"/>
    <property type="match status" value="1"/>
</dbReference>
<evidence type="ECO:0000313" key="8">
    <source>
        <dbReference type="Proteomes" id="UP000006377"/>
    </source>
</evidence>
<keyword evidence="8" id="KW-1185">Reference proteome</keyword>
<dbReference type="eggNOG" id="COG2515">
    <property type="taxonomic scope" value="Bacteria"/>
</dbReference>
<gene>
    <name evidence="7" type="ordered locus">Plav_0934</name>
</gene>
<protein>
    <submittedName>
        <fullName evidence="7">1-aminocyclopropane-1-carboxylate deaminase</fullName>
        <ecNumber evidence="7">3.5.99.7</ecNumber>
    </submittedName>
</protein>
<dbReference type="AlphaFoldDB" id="A7HRM4"/>
<dbReference type="SUPFAM" id="SSF53686">
    <property type="entry name" value="Tryptophan synthase beta subunit-like PLP-dependent enzymes"/>
    <property type="match status" value="1"/>
</dbReference>